<dbReference type="Pfam" id="PF00085">
    <property type="entry name" value="Thioredoxin"/>
    <property type="match status" value="1"/>
</dbReference>
<dbReference type="InterPro" id="IPR013766">
    <property type="entry name" value="Thioredoxin_domain"/>
</dbReference>
<dbReference type="EMBL" id="BMKR01000005">
    <property type="protein sequence ID" value="GGF70369.1"/>
    <property type="molecule type" value="Genomic_DNA"/>
</dbReference>
<comment type="caution">
    <text evidence="2">The sequence shown here is derived from an EMBL/GenBank/DDBJ whole genome shotgun (WGS) entry which is preliminary data.</text>
</comment>
<reference evidence="2" key="1">
    <citation type="journal article" date="2014" name="Int. J. Syst. Evol. Microbiol.">
        <title>Complete genome sequence of Corynebacterium casei LMG S-19264T (=DSM 44701T), isolated from a smear-ripened cheese.</title>
        <authorList>
            <consortium name="US DOE Joint Genome Institute (JGI-PGF)"/>
            <person name="Walter F."/>
            <person name="Albersmeier A."/>
            <person name="Kalinowski J."/>
            <person name="Ruckert C."/>
        </authorList>
    </citation>
    <scope>NUCLEOTIDE SEQUENCE</scope>
    <source>
        <strain evidence="2">CGMCC 1.16134</strain>
    </source>
</reference>
<dbReference type="InterPro" id="IPR036249">
    <property type="entry name" value="Thioredoxin-like_sf"/>
</dbReference>
<dbReference type="AlphaFoldDB" id="A0A917C3F7"/>
<reference evidence="2" key="2">
    <citation type="submission" date="2020-09" db="EMBL/GenBank/DDBJ databases">
        <authorList>
            <person name="Sun Q."/>
            <person name="Zhou Y."/>
        </authorList>
    </citation>
    <scope>NUCLEOTIDE SEQUENCE</scope>
    <source>
        <strain evidence="2">CGMCC 1.16134</strain>
    </source>
</reference>
<gene>
    <name evidence="2" type="primary">ydfQ</name>
    <name evidence="2" type="ORF">GCM10010912_14410</name>
</gene>
<dbReference type="CDD" id="cd02947">
    <property type="entry name" value="TRX_family"/>
    <property type="match status" value="1"/>
</dbReference>
<proteinExistence type="predicted"/>
<name>A0A917C3F7_9BACL</name>
<evidence type="ECO:0000259" key="1">
    <source>
        <dbReference type="Pfam" id="PF00085"/>
    </source>
</evidence>
<protein>
    <submittedName>
        <fullName evidence="2">Thioredoxin-like protein YdfQ</fullName>
    </submittedName>
</protein>
<evidence type="ECO:0000313" key="2">
    <source>
        <dbReference type="EMBL" id="GGF70369.1"/>
    </source>
</evidence>
<evidence type="ECO:0000313" key="3">
    <source>
        <dbReference type="Proteomes" id="UP000637643"/>
    </source>
</evidence>
<sequence length="111" mass="13143">MKEVYELTAIREIEDFLQQHELSFLYISKPDCSTCHALLPKLKELLSHYPLIRLGHIDASTVEEVAGKFLILSAPVMLLIIEQKEYLREDRFVRFEELKRKLDQLYEAYTQ</sequence>
<keyword evidence="3" id="KW-1185">Reference proteome</keyword>
<dbReference type="Proteomes" id="UP000637643">
    <property type="component" value="Unassembled WGS sequence"/>
</dbReference>
<accession>A0A917C3F7</accession>
<dbReference type="RefSeq" id="WP_189023379.1">
    <property type="nucleotide sequence ID" value="NZ_BMKR01000005.1"/>
</dbReference>
<feature type="domain" description="Thioredoxin" evidence="1">
    <location>
        <begin position="16"/>
        <end position="85"/>
    </location>
</feature>
<organism evidence="2 3">
    <name type="scientific">Paenibacillus albidus</name>
    <dbReference type="NCBI Taxonomy" id="2041023"/>
    <lineage>
        <taxon>Bacteria</taxon>
        <taxon>Bacillati</taxon>
        <taxon>Bacillota</taxon>
        <taxon>Bacilli</taxon>
        <taxon>Bacillales</taxon>
        <taxon>Paenibacillaceae</taxon>
        <taxon>Paenibacillus</taxon>
    </lineage>
</organism>
<dbReference type="Gene3D" id="3.40.30.10">
    <property type="entry name" value="Glutaredoxin"/>
    <property type="match status" value="1"/>
</dbReference>
<dbReference type="SUPFAM" id="SSF52833">
    <property type="entry name" value="Thioredoxin-like"/>
    <property type="match status" value="1"/>
</dbReference>